<reference evidence="3" key="1">
    <citation type="submission" date="2025-08" db="UniProtKB">
        <authorList>
            <consortium name="RefSeq"/>
        </authorList>
    </citation>
    <scope>IDENTIFICATION</scope>
</reference>
<keyword evidence="2" id="KW-1185">Reference proteome</keyword>
<sequence>MQERRKQDKRAGSHRDHSRPSQEGPKPVLWVRRSYNHPPLPDSRRRFAHASLPDLRTPLEAPSPAKPPAQDRVLTPDLQTPALPAAAPAQRLPSWPHRRAQAPTLSCPGTPGSAAPVGPLPTPTTWLRLPHALLVGAAILPAHMTHGPQRPFPIGRLSAGPAWRRPIGRGPGAGCGTGCRAGEWRRLLDGGGAERGPCTGGRDAGTPPPCGGGRPSPRGNPLTPSPQPAPSPRPPPSAPAPLPPVALFPRHRLLCAPCPSRRSERPSSRLRLAPPHRRPLLHPAVASRLVSRQPWGGLSSSLTGSSSSPVPHPTLPRPSQPLCPVPPQNAAQSPLGSGELGEGRRGG</sequence>
<feature type="region of interest" description="Disordered" evidence="1">
    <location>
        <begin position="192"/>
        <end position="245"/>
    </location>
</feature>
<accession>A0A6J0HKT1</accession>
<feature type="compositionally biased region" description="Pro residues" evidence="1">
    <location>
        <begin position="310"/>
        <end position="327"/>
    </location>
</feature>
<evidence type="ECO:0000256" key="1">
    <source>
        <dbReference type="SAM" id="MobiDB-lite"/>
    </source>
</evidence>
<feature type="compositionally biased region" description="Low complexity" evidence="1">
    <location>
        <begin position="296"/>
        <end position="308"/>
    </location>
</feature>
<dbReference type="AlphaFoldDB" id="A0A6J0HKT1"/>
<gene>
    <name evidence="3" type="primary">LOC108499597</name>
</gene>
<dbReference type="GeneID" id="108499597"/>
<feature type="region of interest" description="Disordered" evidence="1">
    <location>
        <begin position="257"/>
        <end position="347"/>
    </location>
</feature>
<feature type="compositionally biased region" description="Basic and acidic residues" evidence="1">
    <location>
        <begin position="1"/>
        <end position="20"/>
    </location>
</feature>
<proteinExistence type="predicted"/>
<evidence type="ECO:0000313" key="2">
    <source>
        <dbReference type="Proteomes" id="UP000504624"/>
    </source>
</evidence>
<feature type="compositionally biased region" description="Gly residues" evidence="1">
    <location>
        <begin position="192"/>
        <end position="203"/>
    </location>
</feature>
<feature type="region of interest" description="Disordered" evidence="1">
    <location>
        <begin position="1"/>
        <end position="75"/>
    </location>
</feature>
<evidence type="ECO:0000313" key="3">
    <source>
        <dbReference type="RefSeq" id="XP_017675097.1"/>
    </source>
</evidence>
<name>A0A6J0HKT1_9PASS</name>
<dbReference type="RefSeq" id="XP_017675097.1">
    <property type="nucleotide sequence ID" value="XM_017819608.1"/>
</dbReference>
<dbReference type="Proteomes" id="UP000504624">
    <property type="component" value="Unplaced"/>
</dbReference>
<protein>
    <submittedName>
        <fullName evidence="3">Vegetative cell wall protein gp1-like</fullName>
    </submittedName>
</protein>
<organism evidence="2 3">
    <name type="scientific">Lepidothrix coronata</name>
    <name type="common">blue-crowned manakin</name>
    <dbReference type="NCBI Taxonomy" id="321398"/>
    <lineage>
        <taxon>Eukaryota</taxon>
        <taxon>Metazoa</taxon>
        <taxon>Chordata</taxon>
        <taxon>Craniata</taxon>
        <taxon>Vertebrata</taxon>
        <taxon>Euteleostomi</taxon>
        <taxon>Archelosauria</taxon>
        <taxon>Archosauria</taxon>
        <taxon>Dinosauria</taxon>
        <taxon>Saurischia</taxon>
        <taxon>Theropoda</taxon>
        <taxon>Coelurosauria</taxon>
        <taxon>Aves</taxon>
        <taxon>Neognathae</taxon>
        <taxon>Neoaves</taxon>
        <taxon>Telluraves</taxon>
        <taxon>Australaves</taxon>
        <taxon>Passeriformes</taxon>
        <taxon>Pipridae</taxon>
        <taxon>Lepidothrix</taxon>
    </lineage>
</organism>
<feature type="compositionally biased region" description="Pro residues" evidence="1">
    <location>
        <begin position="223"/>
        <end position="245"/>
    </location>
</feature>